<protein>
    <submittedName>
        <fullName evidence="3">HNH endonuclease</fullName>
    </submittedName>
</protein>
<gene>
    <name evidence="3" type="ORF">RL72_02890</name>
</gene>
<dbReference type="InterPro" id="IPR003615">
    <property type="entry name" value="HNH_nuc"/>
</dbReference>
<evidence type="ECO:0000313" key="4">
    <source>
        <dbReference type="Proteomes" id="UP000033448"/>
    </source>
</evidence>
<dbReference type="OrthoDB" id="5177627at2"/>
<comment type="similarity">
    <text evidence="1">Belongs to the Rv1128c/1148c/1588c/1702c/1945/3466 family.</text>
</comment>
<dbReference type="GO" id="GO:0008270">
    <property type="term" value="F:zinc ion binding"/>
    <property type="evidence" value="ECO:0007669"/>
    <property type="project" value="InterPro"/>
</dbReference>
<dbReference type="EMBL" id="JYIT01000083">
    <property type="protein sequence ID" value="KJL19844.1"/>
    <property type="molecule type" value="Genomic_DNA"/>
</dbReference>
<dbReference type="InterPro" id="IPR002711">
    <property type="entry name" value="HNH"/>
</dbReference>
<dbReference type="GO" id="GO:0003676">
    <property type="term" value="F:nucleic acid binding"/>
    <property type="evidence" value="ECO:0007669"/>
    <property type="project" value="InterPro"/>
</dbReference>
<feature type="domain" description="HNH nuclease" evidence="2">
    <location>
        <begin position="351"/>
        <end position="402"/>
    </location>
</feature>
<dbReference type="GO" id="GO:0004519">
    <property type="term" value="F:endonuclease activity"/>
    <property type="evidence" value="ECO:0007669"/>
    <property type="project" value="UniProtKB-KW"/>
</dbReference>
<reference evidence="3 4" key="1">
    <citation type="submission" date="2015-02" db="EMBL/GenBank/DDBJ databases">
        <title>Draft genome sequences of ten Microbacterium spp. with emphasis on heavy metal contaminated environments.</title>
        <authorList>
            <person name="Corretto E."/>
        </authorList>
    </citation>
    <scope>NUCLEOTIDE SEQUENCE [LARGE SCALE GENOMIC DNA]</scope>
    <source>
        <strain evidence="3 4">DSM 23848</strain>
    </source>
</reference>
<keyword evidence="3" id="KW-0255">Endonuclease</keyword>
<dbReference type="Proteomes" id="UP000033448">
    <property type="component" value="Unassembled WGS sequence"/>
</dbReference>
<organism evidence="3 4">
    <name type="scientific">Microbacterium azadirachtae</name>
    <dbReference type="NCBI Taxonomy" id="582680"/>
    <lineage>
        <taxon>Bacteria</taxon>
        <taxon>Bacillati</taxon>
        <taxon>Actinomycetota</taxon>
        <taxon>Actinomycetes</taxon>
        <taxon>Micrococcales</taxon>
        <taxon>Microbacteriaceae</taxon>
        <taxon>Microbacterium</taxon>
    </lineage>
</organism>
<keyword evidence="3" id="KW-0540">Nuclease</keyword>
<dbReference type="SMART" id="SM00507">
    <property type="entry name" value="HNHc"/>
    <property type="match status" value="1"/>
</dbReference>
<dbReference type="PATRIC" id="fig|582680.7.peg.2946"/>
<keyword evidence="4" id="KW-1185">Reference proteome</keyword>
<evidence type="ECO:0000256" key="1">
    <source>
        <dbReference type="ARBA" id="ARBA00023450"/>
    </source>
</evidence>
<comment type="caution">
    <text evidence="3">The sequence shown here is derived from an EMBL/GenBank/DDBJ whole genome shotgun (WGS) entry which is preliminary data.</text>
</comment>
<evidence type="ECO:0000313" key="3">
    <source>
        <dbReference type="EMBL" id="KJL19844.1"/>
    </source>
</evidence>
<proteinExistence type="inferred from homology"/>
<dbReference type="Pfam" id="PF02720">
    <property type="entry name" value="DUF222"/>
    <property type="match status" value="1"/>
</dbReference>
<accession>A0A0F0KHC8</accession>
<dbReference type="Pfam" id="PF01844">
    <property type="entry name" value="HNH"/>
    <property type="match status" value="1"/>
</dbReference>
<sequence>MTGHLHPLHEALERLDEAWGDADDAGQLSRRQLIAVTEALGLLHRRSGAMLAEVAACVAHESRTELGAASLAKEQGFRNAAQLIATTTGATAGDASRLVKVGEATAPRRNLLGEATPPKYPAAQQALAAGRLSAPAVAAIIALLDRVRLTLGATETAEAERLLVERAQGLSLDDVRRLVTRAEAWLDPDGVAPREQEQRDRTSLSIFERDGRIHLDGDFDAARGAPIVAAVNGYVSALFAAQKEQIDPEAPDAARRSVAALRAEALSVLCAHALGCEDEAPALAGASVVVRIDVSDLADGTGYATIDGSDLPISVSTARRLAAGGGVIPCVLGTDREILDYGRERRFFTRAQRLALAERDGGCAMCGLPPSMTRAHHIRWWKRDAGPTDLENGVLLCESCHHRIHDNDWEIRIEGTGRQSRVWFIPPPHVDPDRTPRLGGRARYDVVA</sequence>
<name>A0A0F0KHC8_9MICO</name>
<evidence type="ECO:0000259" key="2">
    <source>
        <dbReference type="SMART" id="SM00507"/>
    </source>
</evidence>
<dbReference type="AlphaFoldDB" id="A0A0F0KHC8"/>
<dbReference type="CDD" id="cd00085">
    <property type="entry name" value="HNHc"/>
    <property type="match status" value="1"/>
</dbReference>
<dbReference type="Gene3D" id="1.10.30.50">
    <property type="match status" value="1"/>
</dbReference>
<dbReference type="RefSeq" id="WP_045251543.1">
    <property type="nucleotide sequence ID" value="NZ_JYIT01000083.1"/>
</dbReference>
<keyword evidence="3" id="KW-0378">Hydrolase</keyword>
<dbReference type="InterPro" id="IPR003870">
    <property type="entry name" value="DUF222"/>
</dbReference>